<evidence type="ECO:0000259" key="12">
    <source>
        <dbReference type="PROSITE" id="PS50089"/>
    </source>
</evidence>
<dbReference type="GO" id="GO:0051603">
    <property type="term" value="P:proteolysis involved in protein catabolic process"/>
    <property type="evidence" value="ECO:0007669"/>
    <property type="project" value="UniProtKB-ARBA"/>
</dbReference>
<evidence type="ECO:0000256" key="6">
    <source>
        <dbReference type="ARBA" id="ARBA00022771"/>
    </source>
</evidence>
<keyword evidence="14" id="KW-1185">Reference proteome</keyword>
<dbReference type="SMART" id="SM00184">
    <property type="entry name" value="RING"/>
    <property type="match status" value="1"/>
</dbReference>
<dbReference type="GO" id="GO:0016567">
    <property type="term" value="P:protein ubiquitination"/>
    <property type="evidence" value="ECO:0007669"/>
    <property type="project" value="UniProtKB-UniPathway"/>
</dbReference>
<dbReference type="PANTHER" id="PTHR11210">
    <property type="entry name" value="RING BOX"/>
    <property type="match status" value="1"/>
</dbReference>
<comment type="caution">
    <text evidence="13">The sequence shown here is derived from an EMBL/GenBank/DDBJ whole genome shotgun (WGS) entry which is preliminary data.</text>
</comment>
<name>A0A2T0FLA5_9ASCO</name>
<dbReference type="GO" id="GO:0005634">
    <property type="term" value="C:nucleus"/>
    <property type="evidence" value="ECO:0007669"/>
    <property type="project" value="UniProtKB-SubCell"/>
</dbReference>
<evidence type="ECO:0000313" key="13">
    <source>
        <dbReference type="EMBL" id="PRT55774.1"/>
    </source>
</evidence>
<dbReference type="RefSeq" id="XP_024665719.1">
    <property type="nucleotide sequence ID" value="XM_024809951.1"/>
</dbReference>
<feature type="region of interest" description="Disordered" evidence="11">
    <location>
        <begin position="94"/>
        <end position="116"/>
    </location>
</feature>
<keyword evidence="7" id="KW-0833">Ubl conjugation pathway</keyword>
<keyword evidence="5" id="KW-0479">Metal-binding</keyword>
<dbReference type="EMBL" id="NDIQ01000022">
    <property type="protein sequence ID" value="PRT55774.1"/>
    <property type="molecule type" value="Genomic_DNA"/>
</dbReference>
<evidence type="ECO:0000256" key="10">
    <source>
        <dbReference type="PROSITE-ProRule" id="PRU00175"/>
    </source>
</evidence>
<proteinExistence type="predicted"/>
<dbReference type="Gene3D" id="3.30.40.10">
    <property type="entry name" value="Zinc/RING finger domain, C3HC4 (zinc finger)"/>
    <property type="match status" value="1"/>
</dbReference>
<feature type="compositionally biased region" description="Acidic residues" evidence="11">
    <location>
        <begin position="95"/>
        <end position="113"/>
    </location>
</feature>
<evidence type="ECO:0000256" key="9">
    <source>
        <dbReference type="ARBA" id="ARBA00023242"/>
    </source>
</evidence>
<feature type="domain" description="RING-type" evidence="12">
    <location>
        <begin position="230"/>
        <end position="271"/>
    </location>
</feature>
<gene>
    <name evidence="13" type="ORF">B9G98_03394</name>
</gene>
<keyword evidence="6 10" id="KW-0863">Zinc-finger</keyword>
<comment type="subcellular location">
    <subcellularLocation>
        <location evidence="2">Cytoplasm</location>
    </subcellularLocation>
    <subcellularLocation>
        <location evidence="1">Nucleus</location>
    </subcellularLocation>
</comment>
<dbReference type="Proteomes" id="UP000238350">
    <property type="component" value="Unassembled WGS sequence"/>
</dbReference>
<protein>
    <submittedName>
        <fullName evidence="13">RING-box protein pip1</fullName>
    </submittedName>
</protein>
<evidence type="ECO:0000256" key="4">
    <source>
        <dbReference type="ARBA" id="ARBA00022490"/>
    </source>
</evidence>
<dbReference type="STRING" id="45607.A0A2T0FLA5"/>
<dbReference type="OrthoDB" id="8062037at2759"/>
<comment type="pathway">
    <text evidence="3">Protein modification; protein ubiquitination.</text>
</comment>
<evidence type="ECO:0000256" key="2">
    <source>
        <dbReference type="ARBA" id="ARBA00004496"/>
    </source>
</evidence>
<dbReference type="PROSITE" id="PS50089">
    <property type="entry name" value="ZF_RING_2"/>
    <property type="match status" value="1"/>
</dbReference>
<dbReference type="InterPro" id="IPR013083">
    <property type="entry name" value="Znf_RING/FYVE/PHD"/>
</dbReference>
<dbReference type="GeneID" id="36517142"/>
<evidence type="ECO:0000313" key="14">
    <source>
        <dbReference type="Proteomes" id="UP000238350"/>
    </source>
</evidence>
<keyword evidence="9" id="KW-0539">Nucleus</keyword>
<accession>A0A2T0FLA5</accession>
<sequence length="290" mass="32043">MLLNSFLDDSDVGSDDEGFDIDFAELPNRRLAPDEQQQFLEWANRNIQQEIAQFVAPPSSNRIASESFAQLLSSSDDDDADLLPPVKKSRFDALVDSDSEYDSNSDADSDLPDVDPTSPVYLKAAASKIRKVRAAVDTKMSTQNEEGDGLLELSKKLENSSISTWYEQDNCISTLDAQKRWDNSIKSNETPPQPAVLPFTEQGSALVGTYKIASINSLCIICRVHILSLCPVCDAEFTEPCTATLGSCNHVFHTHCITKWLSQSNRCPIDNSEWALDRVCSPPVDPTFVS</sequence>
<dbReference type="SUPFAM" id="SSF57850">
    <property type="entry name" value="RING/U-box"/>
    <property type="match status" value="1"/>
</dbReference>
<evidence type="ECO:0000256" key="1">
    <source>
        <dbReference type="ARBA" id="ARBA00004123"/>
    </source>
</evidence>
<dbReference type="InterPro" id="IPR051031">
    <property type="entry name" value="RING-box_E3_Ubiquitin_Ligase"/>
</dbReference>
<dbReference type="GO" id="GO:0005737">
    <property type="term" value="C:cytoplasm"/>
    <property type="evidence" value="ECO:0007669"/>
    <property type="project" value="UniProtKB-SubCell"/>
</dbReference>
<evidence type="ECO:0000256" key="11">
    <source>
        <dbReference type="SAM" id="MobiDB-lite"/>
    </source>
</evidence>
<evidence type="ECO:0000256" key="7">
    <source>
        <dbReference type="ARBA" id="ARBA00022786"/>
    </source>
</evidence>
<dbReference type="AlphaFoldDB" id="A0A2T0FLA5"/>
<reference evidence="13 14" key="1">
    <citation type="submission" date="2017-04" db="EMBL/GenBank/DDBJ databases">
        <title>Genome sequencing of [Candida] sorbophila.</title>
        <authorList>
            <person name="Ahn J.O."/>
        </authorList>
    </citation>
    <scope>NUCLEOTIDE SEQUENCE [LARGE SCALE GENOMIC DNA]</scope>
    <source>
        <strain evidence="13 14">DS02</strain>
    </source>
</reference>
<dbReference type="UniPathway" id="UPA00143"/>
<dbReference type="InterPro" id="IPR001841">
    <property type="entry name" value="Znf_RING"/>
</dbReference>
<dbReference type="Pfam" id="PF12678">
    <property type="entry name" value="zf-rbx1"/>
    <property type="match status" value="1"/>
</dbReference>
<organism evidence="13 14">
    <name type="scientific">Wickerhamiella sorbophila</name>
    <dbReference type="NCBI Taxonomy" id="45607"/>
    <lineage>
        <taxon>Eukaryota</taxon>
        <taxon>Fungi</taxon>
        <taxon>Dikarya</taxon>
        <taxon>Ascomycota</taxon>
        <taxon>Saccharomycotina</taxon>
        <taxon>Dipodascomycetes</taxon>
        <taxon>Dipodascales</taxon>
        <taxon>Trichomonascaceae</taxon>
        <taxon>Wickerhamiella</taxon>
    </lineage>
</organism>
<dbReference type="InterPro" id="IPR024766">
    <property type="entry name" value="Znf_RING_H2"/>
</dbReference>
<evidence type="ECO:0000256" key="5">
    <source>
        <dbReference type="ARBA" id="ARBA00022723"/>
    </source>
</evidence>
<dbReference type="GO" id="GO:0008270">
    <property type="term" value="F:zinc ion binding"/>
    <property type="evidence" value="ECO:0007669"/>
    <property type="project" value="UniProtKB-KW"/>
</dbReference>
<evidence type="ECO:0000256" key="8">
    <source>
        <dbReference type="ARBA" id="ARBA00022833"/>
    </source>
</evidence>
<keyword evidence="4" id="KW-0963">Cytoplasm</keyword>
<keyword evidence="8" id="KW-0862">Zinc</keyword>
<evidence type="ECO:0000256" key="3">
    <source>
        <dbReference type="ARBA" id="ARBA00004906"/>
    </source>
</evidence>